<sequence length="71" mass="8163">MGTARYSDLEVVSVKNHFREDLFDTYNPSRLYCGLGKCYGNNGWCGCGHFQEQPGNTWWCKCGHHYNEHGS</sequence>
<dbReference type="Proteomes" id="UP000001510">
    <property type="component" value="Chromosome"/>
</dbReference>
<name>B0JVS6_MICAN</name>
<dbReference type="PaxDb" id="449447-MAE_48470"/>
<organism evidence="1 2">
    <name type="scientific">Microcystis aeruginosa (strain NIES-843 / IAM M-2473)</name>
    <dbReference type="NCBI Taxonomy" id="449447"/>
    <lineage>
        <taxon>Bacteria</taxon>
        <taxon>Bacillati</taxon>
        <taxon>Cyanobacteriota</taxon>
        <taxon>Cyanophyceae</taxon>
        <taxon>Oscillatoriophycideae</taxon>
        <taxon>Chroococcales</taxon>
        <taxon>Microcystaceae</taxon>
        <taxon>Microcystis</taxon>
    </lineage>
</organism>
<dbReference type="EnsemblBacteria" id="BAG04669">
    <property type="protein sequence ID" value="BAG04669"/>
    <property type="gene ID" value="MAE_48470"/>
</dbReference>
<dbReference type="KEGG" id="mar:MAE_48470"/>
<proteinExistence type="predicted"/>
<gene>
    <name evidence="1" type="ordered locus">MAE_48470</name>
</gene>
<dbReference type="AlphaFoldDB" id="B0JVS6"/>
<keyword evidence="2" id="KW-1185">Reference proteome</keyword>
<protein>
    <submittedName>
        <fullName evidence="1">Uncharacterized protein</fullName>
    </submittedName>
</protein>
<dbReference type="EMBL" id="AP009552">
    <property type="protein sequence ID" value="BAG04669.1"/>
    <property type="molecule type" value="Genomic_DNA"/>
</dbReference>
<evidence type="ECO:0000313" key="2">
    <source>
        <dbReference type="Proteomes" id="UP000001510"/>
    </source>
</evidence>
<dbReference type="HOGENOM" id="CLU_2735540_0_0_3"/>
<evidence type="ECO:0000313" key="1">
    <source>
        <dbReference type="EMBL" id="BAG04669.1"/>
    </source>
</evidence>
<reference evidence="1 2" key="1">
    <citation type="journal article" date="2007" name="DNA Res.">
        <title>Complete genomic structure of the bloom-forming toxic cyanobacterium Microcystis aeruginosa NIES-843.</title>
        <authorList>
            <person name="Kaneko T."/>
            <person name="Nakajima N."/>
            <person name="Okamoto S."/>
            <person name="Suzuki I."/>
            <person name="Tanabe Y."/>
            <person name="Tamaoki M."/>
            <person name="Nakamura Y."/>
            <person name="Kasai F."/>
            <person name="Watanabe A."/>
            <person name="Kawashima K."/>
            <person name="Kishida Y."/>
            <person name="Ono A."/>
            <person name="Shimizu Y."/>
            <person name="Takahashi C."/>
            <person name="Minami C."/>
            <person name="Fujishiro T."/>
            <person name="Kohara M."/>
            <person name="Katoh M."/>
            <person name="Nakazaki N."/>
            <person name="Nakayama S."/>
            <person name="Yamada M."/>
            <person name="Tabata S."/>
            <person name="Watanabe M.M."/>
        </authorList>
    </citation>
    <scope>NUCLEOTIDE SEQUENCE [LARGE SCALE GENOMIC DNA]</scope>
    <source>
        <strain evidence="2">NIES-843 / IAM M-247</strain>
    </source>
</reference>
<accession>B0JVS6</accession>